<proteinExistence type="predicted"/>
<dbReference type="EMBL" id="FMID01000062">
    <property type="protein sequence ID" value="SCL76628.1"/>
    <property type="molecule type" value="Genomic_DNA"/>
</dbReference>
<accession>A0A1M4MPA5</accession>
<evidence type="ECO:0000313" key="2">
    <source>
        <dbReference type="EMBL" id="SCL76628.1"/>
    </source>
</evidence>
<dbReference type="Proteomes" id="UP000184671">
    <property type="component" value="Unassembled WGS sequence"/>
</dbReference>
<sequence>MFSGLPFHTGLVVGGTILIVVVLLALWGLRFREAA</sequence>
<reference evidence="2 3" key="1">
    <citation type="submission" date="2016-08" db="EMBL/GenBank/DDBJ databases">
        <authorList>
            <person name="Seilhamer J.J."/>
        </authorList>
    </citation>
    <scope>NUCLEOTIDE SEQUENCE [LARGE SCALE GENOMIC DNA]</scope>
    <source>
        <strain evidence="2">L21-II-0</strain>
    </source>
</reference>
<keyword evidence="1" id="KW-1133">Transmembrane helix</keyword>
<dbReference type="AlphaFoldDB" id="A0A1M4MPA5"/>
<organism evidence="2 3">
    <name type="scientific">Methanoculleus chikugoensis</name>
    <dbReference type="NCBI Taxonomy" id="118126"/>
    <lineage>
        <taxon>Archaea</taxon>
        <taxon>Methanobacteriati</taxon>
        <taxon>Methanobacteriota</taxon>
        <taxon>Stenosarchaea group</taxon>
        <taxon>Methanomicrobia</taxon>
        <taxon>Methanomicrobiales</taxon>
        <taxon>Methanomicrobiaceae</taxon>
        <taxon>Methanoculleus</taxon>
    </lineage>
</organism>
<name>A0A1M4MPA5_9EURY</name>
<evidence type="ECO:0000256" key="1">
    <source>
        <dbReference type="SAM" id="Phobius"/>
    </source>
</evidence>
<dbReference type="STRING" id="118126.L21_2564"/>
<protein>
    <submittedName>
        <fullName evidence="2">Uncharacterized protein</fullName>
    </submittedName>
</protein>
<keyword evidence="1" id="KW-0472">Membrane</keyword>
<keyword evidence="1" id="KW-0812">Transmembrane</keyword>
<evidence type="ECO:0000313" key="3">
    <source>
        <dbReference type="Proteomes" id="UP000184671"/>
    </source>
</evidence>
<gene>
    <name evidence="2" type="ORF">L21_2564</name>
</gene>
<feature type="transmembrane region" description="Helical" evidence="1">
    <location>
        <begin position="6"/>
        <end position="29"/>
    </location>
</feature>